<dbReference type="Proteomes" id="UP000821845">
    <property type="component" value="Chromosome 11"/>
</dbReference>
<comment type="caution">
    <text evidence="1">The sequence shown here is derived from an EMBL/GenBank/DDBJ whole genome shotgun (WGS) entry which is preliminary data.</text>
</comment>
<organism evidence="1 2">
    <name type="scientific">Hyalomma asiaticum</name>
    <name type="common">Tick</name>
    <dbReference type="NCBI Taxonomy" id="266040"/>
    <lineage>
        <taxon>Eukaryota</taxon>
        <taxon>Metazoa</taxon>
        <taxon>Ecdysozoa</taxon>
        <taxon>Arthropoda</taxon>
        <taxon>Chelicerata</taxon>
        <taxon>Arachnida</taxon>
        <taxon>Acari</taxon>
        <taxon>Parasitiformes</taxon>
        <taxon>Ixodida</taxon>
        <taxon>Ixodoidea</taxon>
        <taxon>Ixodidae</taxon>
        <taxon>Hyalomminae</taxon>
        <taxon>Hyalomma</taxon>
    </lineage>
</organism>
<reference evidence="1" key="1">
    <citation type="submission" date="2020-05" db="EMBL/GenBank/DDBJ databases">
        <title>Large-scale comparative analyses of tick genomes elucidate their genetic diversity and vector capacities.</title>
        <authorList>
            <person name="Jia N."/>
            <person name="Wang J."/>
            <person name="Shi W."/>
            <person name="Du L."/>
            <person name="Sun Y."/>
            <person name="Zhan W."/>
            <person name="Jiang J."/>
            <person name="Wang Q."/>
            <person name="Zhang B."/>
            <person name="Ji P."/>
            <person name="Sakyi L.B."/>
            <person name="Cui X."/>
            <person name="Yuan T."/>
            <person name="Jiang B."/>
            <person name="Yang W."/>
            <person name="Lam T.T.-Y."/>
            <person name="Chang Q."/>
            <person name="Ding S."/>
            <person name="Wang X."/>
            <person name="Zhu J."/>
            <person name="Ruan X."/>
            <person name="Zhao L."/>
            <person name="Wei J."/>
            <person name="Que T."/>
            <person name="Du C."/>
            <person name="Cheng J."/>
            <person name="Dai P."/>
            <person name="Han X."/>
            <person name="Huang E."/>
            <person name="Gao Y."/>
            <person name="Liu J."/>
            <person name="Shao H."/>
            <person name="Ye R."/>
            <person name="Li L."/>
            <person name="Wei W."/>
            <person name="Wang X."/>
            <person name="Wang C."/>
            <person name="Yang T."/>
            <person name="Huo Q."/>
            <person name="Li W."/>
            <person name="Guo W."/>
            <person name="Chen H."/>
            <person name="Zhou L."/>
            <person name="Ni X."/>
            <person name="Tian J."/>
            <person name="Zhou Y."/>
            <person name="Sheng Y."/>
            <person name="Liu T."/>
            <person name="Pan Y."/>
            <person name="Xia L."/>
            <person name="Li J."/>
            <person name="Zhao F."/>
            <person name="Cao W."/>
        </authorList>
    </citation>
    <scope>NUCLEOTIDE SEQUENCE</scope>
    <source>
        <strain evidence="1">Hyas-2018</strain>
    </source>
</reference>
<sequence>MRPISEATPLPSTVYRSKRRGKVRIKFPQFSPPNREKEKDTHGREFGKMATESQMTLQKKIVETSGGIRQGLCIGCGGVATPVMRAETTSLSFQSGRDTFDGDRTPAKTDDQPAFDARDGQERTSQVDTGRQVAQSACLLEWPLYRIG</sequence>
<gene>
    <name evidence="1" type="ORF">HPB50_005255</name>
</gene>
<accession>A0ACB7T0G2</accession>
<name>A0ACB7T0G2_HYAAI</name>
<evidence type="ECO:0000313" key="1">
    <source>
        <dbReference type="EMBL" id="KAH6940696.1"/>
    </source>
</evidence>
<dbReference type="EMBL" id="CM023491">
    <property type="protein sequence ID" value="KAH6940696.1"/>
    <property type="molecule type" value="Genomic_DNA"/>
</dbReference>
<keyword evidence="2" id="KW-1185">Reference proteome</keyword>
<proteinExistence type="predicted"/>
<evidence type="ECO:0000313" key="2">
    <source>
        <dbReference type="Proteomes" id="UP000821845"/>
    </source>
</evidence>
<protein>
    <submittedName>
        <fullName evidence="1">Uncharacterized protein</fullName>
    </submittedName>
</protein>